<proteinExistence type="predicted"/>
<feature type="compositionally biased region" description="Acidic residues" evidence="1">
    <location>
        <begin position="167"/>
        <end position="190"/>
    </location>
</feature>
<dbReference type="AlphaFoldDB" id="A0A1I6NUZ5"/>
<dbReference type="GO" id="GO:0016747">
    <property type="term" value="F:acyltransferase activity, transferring groups other than amino-acyl groups"/>
    <property type="evidence" value="ECO:0007669"/>
    <property type="project" value="InterPro"/>
</dbReference>
<keyword evidence="4" id="KW-1185">Reference proteome</keyword>
<dbReference type="InterPro" id="IPR000182">
    <property type="entry name" value="GNAT_dom"/>
</dbReference>
<organism evidence="3 4">
    <name type="scientific">Marininema halotolerans</name>
    <dbReference type="NCBI Taxonomy" id="1155944"/>
    <lineage>
        <taxon>Bacteria</taxon>
        <taxon>Bacillati</taxon>
        <taxon>Bacillota</taxon>
        <taxon>Bacilli</taxon>
        <taxon>Bacillales</taxon>
        <taxon>Thermoactinomycetaceae</taxon>
        <taxon>Marininema</taxon>
    </lineage>
</organism>
<dbReference type="SUPFAM" id="SSF55729">
    <property type="entry name" value="Acyl-CoA N-acyltransferases (Nat)"/>
    <property type="match status" value="1"/>
</dbReference>
<evidence type="ECO:0000256" key="1">
    <source>
        <dbReference type="SAM" id="MobiDB-lite"/>
    </source>
</evidence>
<evidence type="ECO:0000259" key="2">
    <source>
        <dbReference type="PROSITE" id="PS51186"/>
    </source>
</evidence>
<dbReference type="PROSITE" id="PS51186">
    <property type="entry name" value="GNAT"/>
    <property type="match status" value="1"/>
</dbReference>
<evidence type="ECO:0000313" key="4">
    <source>
        <dbReference type="Proteomes" id="UP000198660"/>
    </source>
</evidence>
<dbReference type="Gene3D" id="3.40.630.30">
    <property type="match status" value="1"/>
</dbReference>
<dbReference type="InterPro" id="IPR016181">
    <property type="entry name" value="Acyl_CoA_acyltransferase"/>
</dbReference>
<dbReference type="PANTHER" id="PTHR43415">
    <property type="entry name" value="SPERMIDINE N(1)-ACETYLTRANSFERASE"/>
    <property type="match status" value="1"/>
</dbReference>
<name>A0A1I6NUZ5_9BACL</name>
<protein>
    <submittedName>
        <fullName evidence="3">UDP-4-amino-4,6-dideoxy-N-acetyl-beta-L-altrosamine N-acetyltransferase</fullName>
    </submittedName>
</protein>
<gene>
    <name evidence="3" type="ORF">SAMN05444972_101159</name>
</gene>
<feature type="domain" description="N-acetyltransferase" evidence="2">
    <location>
        <begin position="4"/>
        <end position="161"/>
    </location>
</feature>
<dbReference type="PANTHER" id="PTHR43415:SF3">
    <property type="entry name" value="GNAT-FAMILY ACETYLTRANSFERASE"/>
    <property type="match status" value="1"/>
</dbReference>
<evidence type="ECO:0000313" key="3">
    <source>
        <dbReference type="EMBL" id="SFS31767.1"/>
    </source>
</evidence>
<dbReference type="EMBL" id="FPAA01000001">
    <property type="protein sequence ID" value="SFS31767.1"/>
    <property type="molecule type" value="Genomic_DNA"/>
</dbReference>
<feature type="region of interest" description="Disordered" evidence="1">
    <location>
        <begin position="165"/>
        <end position="190"/>
    </location>
</feature>
<dbReference type="RefSeq" id="WP_140413510.1">
    <property type="nucleotide sequence ID" value="NZ_FPAA01000001.1"/>
</dbReference>
<dbReference type="Pfam" id="PF13302">
    <property type="entry name" value="Acetyltransf_3"/>
    <property type="match status" value="1"/>
</dbReference>
<keyword evidence="3" id="KW-0808">Transferase</keyword>
<dbReference type="OrthoDB" id="9795206at2"/>
<dbReference type="Proteomes" id="UP000198660">
    <property type="component" value="Unassembled WGS sequence"/>
</dbReference>
<reference evidence="4" key="1">
    <citation type="submission" date="2016-10" db="EMBL/GenBank/DDBJ databases">
        <authorList>
            <person name="Varghese N."/>
            <person name="Submissions S."/>
        </authorList>
    </citation>
    <scope>NUCLEOTIDE SEQUENCE [LARGE SCALE GENOMIC DNA]</scope>
    <source>
        <strain evidence="4">DSM 45789</strain>
    </source>
</reference>
<accession>A0A1I6NUZ5</accession>
<sequence length="190" mass="22362">MTDNYLRGVEEKEMALILQWRNSIRVMERGLTDHVIEWEEHTAWFQTKDPEHLRVFQWQGQPVGVVSFSRISEDGSSGYWNFYLGYECLPKGTGTEMTTLALEYAFDELGLEEVFGEVMEDNEPSIGLHQKLGFIQDEECIQPVTKKEKEVSLLTFTLTREDWEAAKEEEDELDSWEDDFQEDEFHEEDF</sequence>